<name>A0ABW4QEV9_9BACL</name>
<reference evidence="4" key="1">
    <citation type="journal article" date="2019" name="Int. J. Syst. Evol. Microbiol.">
        <title>The Global Catalogue of Microorganisms (GCM) 10K type strain sequencing project: providing services to taxonomists for standard genome sequencing and annotation.</title>
        <authorList>
            <consortium name="The Broad Institute Genomics Platform"/>
            <consortium name="The Broad Institute Genome Sequencing Center for Infectious Disease"/>
            <person name="Wu L."/>
            <person name="Ma J."/>
        </authorList>
    </citation>
    <scope>NUCLEOTIDE SEQUENCE [LARGE SCALE GENOMIC DNA]</scope>
    <source>
        <strain evidence="4">CGMCC 1.15475</strain>
    </source>
</reference>
<evidence type="ECO:0000256" key="1">
    <source>
        <dbReference type="SAM" id="Phobius"/>
    </source>
</evidence>
<feature type="transmembrane region" description="Helical" evidence="1">
    <location>
        <begin position="126"/>
        <end position="145"/>
    </location>
</feature>
<keyword evidence="4" id="KW-1185">Reference proteome</keyword>
<dbReference type="EMBL" id="JBHUFW010000004">
    <property type="protein sequence ID" value="MFD1862090.1"/>
    <property type="molecule type" value="Genomic_DNA"/>
</dbReference>
<evidence type="ECO:0000259" key="2">
    <source>
        <dbReference type="Pfam" id="PF04892"/>
    </source>
</evidence>
<sequence>MNQKKTIAWGAVIAWMALIFFLSHQPADISSTMSSGIAEKIKAVIETTAPAAGIDADFLHTFVRKNAHFFAYLILGTLIFYAMRQSGVHVLRGALMAFGFAVLYAVSDETHQLFIAGRSGEVRDVFIDSAGAAAGIGIYFLIAKMRRLTSLSARRDRLQETNE</sequence>
<feature type="transmembrane region" description="Helical" evidence="1">
    <location>
        <begin position="90"/>
        <end position="106"/>
    </location>
</feature>
<protein>
    <submittedName>
        <fullName evidence="3">VanZ family protein</fullName>
    </submittedName>
</protein>
<dbReference type="NCBIfam" id="NF037970">
    <property type="entry name" value="vanZ_1"/>
    <property type="match status" value="1"/>
</dbReference>
<dbReference type="Pfam" id="PF04892">
    <property type="entry name" value="VanZ"/>
    <property type="match status" value="1"/>
</dbReference>
<keyword evidence="1" id="KW-1133">Transmembrane helix</keyword>
<gene>
    <name evidence="3" type="ORF">ACFSDB_04070</name>
</gene>
<dbReference type="InterPro" id="IPR016747">
    <property type="entry name" value="Phosphotransbutyrylase"/>
</dbReference>
<evidence type="ECO:0000313" key="4">
    <source>
        <dbReference type="Proteomes" id="UP001597273"/>
    </source>
</evidence>
<keyword evidence="1" id="KW-0472">Membrane</keyword>
<feature type="domain" description="VanZ-like" evidence="2">
    <location>
        <begin position="11"/>
        <end position="142"/>
    </location>
</feature>
<dbReference type="PIRSF" id="PIRSF019083">
    <property type="entry name" value="UCP019083_VanZ"/>
    <property type="match status" value="1"/>
</dbReference>
<dbReference type="RefSeq" id="WP_204890860.1">
    <property type="nucleotide sequence ID" value="NZ_JBHUFW010000004.1"/>
</dbReference>
<proteinExistence type="predicted"/>
<organism evidence="3 4">
    <name type="scientific">Planococcus chinensis</name>
    <dbReference type="NCBI Taxonomy" id="272917"/>
    <lineage>
        <taxon>Bacteria</taxon>
        <taxon>Bacillati</taxon>
        <taxon>Bacillota</taxon>
        <taxon>Bacilli</taxon>
        <taxon>Bacillales</taxon>
        <taxon>Caryophanaceae</taxon>
        <taxon>Planococcus</taxon>
    </lineage>
</organism>
<dbReference type="InterPro" id="IPR006976">
    <property type="entry name" value="VanZ-like"/>
</dbReference>
<comment type="caution">
    <text evidence="3">The sequence shown here is derived from an EMBL/GenBank/DDBJ whole genome shotgun (WGS) entry which is preliminary data.</text>
</comment>
<keyword evidence="1" id="KW-0812">Transmembrane</keyword>
<feature type="transmembrane region" description="Helical" evidence="1">
    <location>
        <begin position="67"/>
        <end position="83"/>
    </location>
</feature>
<dbReference type="Proteomes" id="UP001597273">
    <property type="component" value="Unassembled WGS sequence"/>
</dbReference>
<evidence type="ECO:0000313" key="3">
    <source>
        <dbReference type="EMBL" id="MFD1862090.1"/>
    </source>
</evidence>
<accession>A0ABW4QEV9</accession>
<feature type="transmembrane region" description="Helical" evidence="1">
    <location>
        <begin position="7"/>
        <end position="24"/>
    </location>
</feature>